<dbReference type="OrthoDB" id="2382012at2"/>
<proteinExistence type="predicted"/>
<keyword evidence="1" id="KW-1133">Transmembrane helix</keyword>
<comment type="caution">
    <text evidence="2">The sequence shown here is derived from an EMBL/GenBank/DDBJ whole genome shotgun (WGS) entry which is preliminary data.</text>
</comment>
<feature type="transmembrane region" description="Helical" evidence="1">
    <location>
        <begin position="29"/>
        <end position="50"/>
    </location>
</feature>
<keyword evidence="1" id="KW-0812">Transmembrane</keyword>
<reference evidence="2 3" key="1">
    <citation type="submission" date="2018-10" db="EMBL/GenBank/DDBJ databases">
        <title>Cohnella sp. M2MS4P-1, whole genome shotgun sequence.</title>
        <authorList>
            <person name="Tuo L."/>
        </authorList>
    </citation>
    <scope>NUCLEOTIDE SEQUENCE [LARGE SCALE GENOMIC DNA]</scope>
    <source>
        <strain evidence="2 3">M2MS4P-1</strain>
    </source>
</reference>
<accession>A0A494YAV7</accession>
<sequence>MIFLASIAVPVLMIYVQNKWAHYRAAFNAAALIAGLIFGNIAAISVYKIIRDHIVFMTTIHAVFLNPFFLATGAYLGVFFLYRLLLLTIPEFAEEKVK</sequence>
<name>A0A494YAV7_9BACL</name>
<organism evidence="2 3">
    <name type="scientific">Cohnella endophytica</name>
    <dbReference type="NCBI Taxonomy" id="2419778"/>
    <lineage>
        <taxon>Bacteria</taxon>
        <taxon>Bacillati</taxon>
        <taxon>Bacillota</taxon>
        <taxon>Bacilli</taxon>
        <taxon>Bacillales</taxon>
        <taxon>Paenibacillaceae</taxon>
        <taxon>Cohnella</taxon>
    </lineage>
</organism>
<protein>
    <submittedName>
        <fullName evidence="2">Transposase</fullName>
    </submittedName>
</protein>
<dbReference type="RefSeq" id="WP_120975034.1">
    <property type="nucleotide sequence ID" value="NZ_RBZM01000002.1"/>
</dbReference>
<evidence type="ECO:0000313" key="3">
    <source>
        <dbReference type="Proteomes" id="UP000282076"/>
    </source>
</evidence>
<dbReference type="AlphaFoldDB" id="A0A494YAV7"/>
<dbReference type="EMBL" id="RBZM01000002">
    <property type="protein sequence ID" value="RKP57418.1"/>
    <property type="molecule type" value="Genomic_DNA"/>
</dbReference>
<dbReference type="Proteomes" id="UP000282076">
    <property type="component" value="Unassembled WGS sequence"/>
</dbReference>
<keyword evidence="1" id="KW-0472">Membrane</keyword>
<evidence type="ECO:0000256" key="1">
    <source>
        <dbReference type="SAM" id="Phobius"/>
    </source>
</evidence>
<gene>
    <name evidence="2" type="ORF">D7Z26_04925</name>
</gene>
<keyword evidence="3" id="KW-1185">Reference proteome</keyword>
<evidence type="ECO:0000313" key="2">
    <source>
        <dbReference type="EMBL" id="RKP57418.1"/>
    </source>
</evidence>
<feature type="transmembrane region" description="Helical" evidence="1">
    <location>
        <begin position="62"/>
        <end position="82"/>
    </location>
</feature>